<keyword evidence="3" id="KW-1185">Reference proteome</keyword>
<evidence type="ECO:0000256" key="1">
    <source>
        <dbReference type="SAM" id="MobiDB-lite"/>
    </source>
</evidence>
<feature type="compositionally biased region" description="Basic and acidic residues" evidence="1">
    <location>
        <begin position="87"/>
        <end position="109"/>
    </location>
</feature>
<dbReference type="EMBL" id="CYKH01001901">
    <property type="protein sequence ID" value="CUG91253.1"/>
    <property type="molecule type" value="Genomic_DNA"/>
</dbReference>
<name>A0A0S4JM83_BODSA</name>
<evidence type="ECO:0008006" key="4">
    <source>
        <dbReference type="Google" id="ProtNLM"/>
    </source>
</evidence>
<reference evidence="3" key="1">
    <citation type="submission" date="2015-09" db="EMBL/GenBank/DDBJ databases">
        <authorList>
            <consortium name="Pathogen Informatics"/>
        </authorList>
    </citation>
    <scope>NUCLEOTIDE SEQUENCE [LARGE SCALE GENOMIC DNA]</scope>
    <source>
        <strain evidence="3">Lake Konstanz</strain>
    </source>
</reference>
<feature type="region of interest" description="Disordered" evidence="1">
    <location>
        <begin position="166"/>
        <end position="200"/>
    </location>
</feature>
<proteinExistence type="predicted"/>
<organism evidence="2 3">
    <name type="scientific">Bodo saltans</name>
    <name type="common">Flagellated protozoan</name>
    <dbReference type="NCBI Taxonomy" id="75058"/>
    <lineage>
        <taxon>Eukaryota</taxon>
        <taxon>Discoba</taxon>
        <taxon>Euglenozoa</taxon>
        <taxon>Kinetoplastea</taxon>
        <taxon>Metakinetoplastina</taxon>
        <taxon>Eubodonida</taxon>
        <taxon>Bodonidae</taxon>
        <taxon>Bodo</taxon>
    </lineage>
</organism>
<gene>
    <name evidence="2" type="ORF">BSAL_30965</name>
</gene>
<dbReference type="AlphaFoldDB" id="A0A0S4JM83"/>
<dbReference type="OMA" id="RLQKRTM"/>
<dbReference type="VEuPathDB" id="TriTrypDB:BSAL_30965"/>
<dbReference type="OrthoDB" id="277128at2759"/>
<accession>A0A0S4JM83</accession>
<evidence type="ECO:0000313" key="3">
    <source>
        <dbReference type="Proteomes" id="UP000051952"/>
    </source>
</evidence>
<sequence>MAAPTDAQRVHARTLLQRKLTDAPYFKNSPEKLEPFVVGIEASMFASKVSSSAFRDHLLAIVSNVTKLLTVVQDFDPAELGSMHPQDILDKKSKERQEKRSAKRSRETQIKDDTSIICTNCGLPRMTRLNLNRMGLDSEELGSQYEYNFETVCQCGNDTIELKINRLDDSSSSDSDTASASSARQRRRNETPADSANIKP</sequence>
<dbReference type="Proteomes" id="UP000051952">
    <property type="component" value="Unassembled WGS sequence"/>
</dbReference>
<feature type="compositionally biased region" description="Low complexity" evidence="1">
    <location>
        <begin position="170"/>
        <end position="183"/>
    </location>
</feature>
<evidence type="ECO:0000313" key="2">
    <source>
        <dbReference type="EMBL" id="CUG91253.1"/>
    </source>
</evidence>
<protein>
    <recommendedName>
        <fullName evidence="4">TFIIS central domain-containing protein</fullName>
    </recommendedName>
</protein>
<feature type="region of interest" description="Disordered" evidence="1">
    <location>
        <begin position="82"/>
        <end position="109"/>
    </location>
</feature>